<sequence length="1255" mass="137815">MSMALPNRSLAALCCNVIAALVLLPLALSAAEREQPRFTINPTVTVGFDKTPVITAFSQIERLTDMKFCYSSEDVDNRKAVTLEKRKRKLSDLLEKIGEQTALQFAQIERNIAVKPAAENTGSSLPAPAGFLAAASGASMAETLAVAAIPVKGRILSAKGEPLPGVSVKVKGASIGGVSDVNGNFSLQVPDEQAVLQFSFIGYLPHEEAVGGRTNIEVILQEDTRQMNEVVVTALGIKREAKKLGYSVQKVGGDDIIKAAPPTVATGLMGKVAGLNINTPNGVEGSSSRIVIRGNTSISRNNQPLIVIDGIPVDNDFNVYRGSRGSAEEKEPTRSENYQDWGSVLNFINSDDIEEVNVLKGPTAAALYGARGANGVLMITMKKGNRKSGLGVDYNYSYRVNEAYRFQDMQNEYGYGGAIAMWMANPDFPTGADGKPRYPTDFSSTNVPAKYASHGDIPGGWSSWDQFSWYGTAASWGPRLDGQEITWWDGTKRRWDPQPNNLKEYYRKGHTGTHNVSLSGGGDFGNMRLSFTRTDNTSIIPNSDFNQNTINLGTQLKVTQKLTADVSASYTVYNRLNSPDVGNDNNSWAKFMTYGMSRDSKVLEKELYKYANGSKRDFGSSDGVPMGYPYKGYGNDIFWNAMMNNVQLQRNQLMGNVKLNAEITSWFNMTGRAGINQSTNDFETKNTPTDSGGVKGAYGHEMYKNSTRNLELLGTLHKDNFLTDGLTASFTAGASSWYQNNYGMQAWNKGPFATPYIYTLKNVLVTSGLNPKDWAPEEARAEKKINSVYGLLDLSYKNYLFLQVTGRNDWSSTLPKVSNSYFYPSASLSFLFTDAWDMGNAKSWLDFGKVRVAYAGSASDANPYEANYTFDTDVFGGAATRSIKDVLAPINLVPQRSQSYEAGIQLSMLKSRLSLDFTYYRINSTDQIINIDVPPSSGVKKVVFNTGELLNRGYEFIIRGRAIESRDFQWDVTLNGAHNQNKLLYLGEGGDFYEIGSLFGAANGVVMRVAVGQNYGTIYGYDYTYKDGRRVVEDVMDKANTTVIGTKYVMTKDVVPIGNATPWLTGGLGNTFRYKNFSLYGLIDFKWGGDIYSGSYGSAMGNGLAPETVVERNGGGLPYTFPDGKTANKGVILEGVYADGKENTQVVNYMWKYAARYAAWSHLPIPRREAVFENSWMKLREINLTYQLPSTLMKKTGFINGLSVSLIGRDLFYLYSSLPDHLNPESVNGIGNAQGIEFGAFPGTRSYGFSVKASF</sequence>
<accession>A0ABV2TAY8</accession>
<keyword evidence="11" id="KW-1185">Reference proteome</keyword>
<dbReference type="InterPro" id="IPR037066">
    <property type="entry name" value="Plug_dom_sf"/>
</dbReference>
<reference evidence="10 11" key="1">
    <citation type="submission" date="2024-06" db="EMBL/GenBank/DDBJ databases">
        <title>Chitinophaga defluvii sp. nov., isolated from municipal sewage.</title>
        <authorList>
            <person name="Zhang L."/>
        </authorList>
    </citation>
    <scope>NUCLEOTIDE SEQUENCE [LARGE SCALE GENOMIC DNA]</scope>
    <source>
        <strain evidence="10 11">H8</strain>
    </source>
</reference>
<dbReference type="InterPro" id="IPR023996">
    <property type="entry name" value="TonB-dep_OMP_SusC/RagA"/>
</dbReference>
<dbReference type="Gene3D" id="2.60.40.1120">
    <property type="entry name" value="Carboxypeptidase-like, regulatory domain"/>
    <property type="match status" value="1"/>
</dbReference>
<protein>
    <submittedName>
        <fullName evidence="10">SusC/RagA family TonB-linked outer membrane protein</fullName>
    </submittedName>
</protein>
<dbReference type="Gene3D" id="2.170.130.10">
    <property type="entry name" value="TonB-dependent receptor, plug domain"/>
    <property type="match status" value="1"/>
</dbReference>
<evidence type="ECO:0000256" key="7">
    <source>
        <dbReference type="PROSITE-ProRule" id="PRU01360"/>
    </source>
</evidence>
<feature type="chain" id="PRO_5047183148" evidence="8">
    <location>
        <begin position="31"/>
        <end position="1255"/>
    </location>
</feature>
<organism evidence="10 11">
    <name type="scientific">Chitinophaga defluvii</name>
    <dbReference type="NCBI Taxonomy" id="3163343"/>
    <lineage>
        <taxon>Bacteria</taxon>
        <taxon>Pseudomonadati</taxon>
        <taxon>Bacteroidota</taxon>
        <taxon>Chitinophagia</taxon>
        <taxon>Chitinophagales</taxon>
        <taxon>Chitinophagaceae</taxon>
        <taxon>Chitinophaga</taxon>
    </lineage>
</organism>
<dbReference type="EMBL" id="JBEXAC010000002">
    <property type="protein sequence ID" value="MET7000151.1"/>
    <property type="molecule type" value="Genomic_DNA"/>
</dbReference>
<comment type="caution">
    <text evidence="10">The sequence shown here is derived from an EMBL/GenBank/DDBJ whole genome shotgun (WGS) entry which is preliminary data.</text>
</comment>
<feature type="signal peptide" evidence="8">
    <location>
        <begin position="1"/>
        <end position="30"/>
    </location>
</feature>
<dbReference type="Proteomes" id="UP001549749">
    <property type="component" value="Unassembled WGS sequence"/>
</dbReference>
<dbReference type="SUPFAM" id="SSF56935">
    <property type="entry name" value="Porins"/>
    <property type="match status" value="1"/>
</dbReference>
<keyword evidence="6 7" id="KW-0998">Cell outer membrane</keyword>
<evidence type="ECO:0000259" key="9">
    <source>
        <dbReference type="Pfam" id="PF07715"/>
    </source>
</evidence>
<dbReference type="SUPFAM" id="SSF49464">
    <property type="entry name" value="Carboxypeptidase regulatory domain-like"/>
    <property type="match status" value="1"/>
</dbReference>
<evidence type="ECO:0000256" key="6">
    <source>
        <dbReference type="ARBA" id="ARBA00023237"/>
    </source>
</evidence>
<dbReference type="InterPro" id="IPR008969">
    <property type="entry name" value="CarboxyPept-like_regulatory"/>
</dbReference>
<keyword evidence="5 7" id="KW-0472">Membrane</keyword>
<dbReference type="InterPro" id="IPR039426">
    <property type="entry name" value="TonB-dep_rcpt-like"/>
</dbReference>
<comment type="subcellular location">
    <subcellularLocation>
        <location evidence="1 7">Cell outer membrane</location>
        <topology evidence="1 7">Multi-pass membrane protein</topology>
    </subcellularLocation>
</comment>
<evidence type="ECO:0000313" key="10">
    <source>
        <dbReference type="EMBL" id="MET7000151.1"/>
    </source>
</evidence>
<dbReference type="Pfam" id="PF07715">
    <property type="entry name" value="Plug"/>
    <property type="match status" value="1"/>
</dbReference>
<evidence type="ECO:0000256" key="1">
    <source>
        <dbReference type="ARBA" id="ARBA00004571"/>
    </source>
</evidence>
<keyword evidence="2 7" id="KW-0813">Transport</keyword>
<keyword evidence="3 7" id="KW-1134">Transmembrane beta strand</keyword>
<comment type="similarity">
    <text evidence="7">Belongs to the TonB-dependent receptor family.</text>
</comment>
<dbReference type="InterPro" id="IPR036942">
    <property type="entry name" value="Beta-barrel_TonB_sf"/>
</dbReference>
<dbReference type="NCBIfam" id="TIGR04057">
    <property type="entry name" value="SusC_RagA_signa"/>
    <property type="match status" value="1"/>
</dbReference>
<evidence type="ECO:0000256" key="4">
    <source>
        <dbReference type="ARBA" id="ARBA00022692"/>
    </source>
</evidence>
<evidence type="ECO:0000313" key="11">
    <source>
        <dbReference type="Proteomes" id="UP001549749"/>
    </source>
</evidence>
<evidence type="ECO:0000256" key="3">
    <source>
        <dbReference type="ARBA" id="ARBA00022452"/>
    </source>
</evidence>
<name>A0ABV2TAY8_9BACT</name>
<evidence type="ECO:0000256" key="2">
    <source>
        <dbReference type="ARBA" id="ARBA00022448"/>
    </source>
</evidence>
<dbReference type="RefSeq" id="WP_354662711.1">
    <property type="nucleotide sequence ID" value="NZ_JBEXAC010000002.1"/>
</dbReference>
<feature type="domain" description="TonB-dependent receptor plug" evidence="9">
    <location>
        <begin position="242"/>
        <end position="376"/>
    </location>
</feature>
<keyword evidence="8" id="KW-0732">Signal</keyword>
<dbReference type="PROSITE" id="PS52016">
    <property type="entry name" value="TONB_DEPENDENT_REC_3"/>
    <property type="match status" value="1"/>
</dbReference>
<dbReference type="NCBIfam" id="TIGR04056">
    <property type="entry name" value="OMP_RagA_SusC"/>
    <property type="match status" value="1"/>
</dbReference>
<keyword evidence="4 7" id="KW-0812">Transmembrane</keyword>
<dbReference type="Gene3D" id="2.40.170.20">
    <property type="entry name" value="TonB-dependent receptor, beta-barrel domain"/>
    <property type="match status" value="1"/>
</dbReference>
<evidence type="ECO:0000256" key="8">
    <source>
        <dbReference type="SAM" id="SignalP"/>
    </source>
</evidence>
<evidence type="ECO:0000256" key="5">
    <source>
        <dbReference type="ARBA" id="ARBA00023136"/>
    </source>
</evidence>
<gene>
    <name evidence="10" type="ORF">ABR189_22360</name>
</gene>
<proteinExistence type="inferred from homology"/>
<dbReference type="Pfam" id="PF13715">
    <property type="entry name" value="CarbopepD_reg_2"/>
    <property type="match status" value="1"/>
</dbReference>
<dbReference type="InterPro" id="IPR012910">
    <property type="entry name" value="Plug_dom"/>
</dbReference>
<dbReference type="InterPro" id="IPR023997">
    <property type="entry name" value="TonB-dep_OMP_SusC/RagA_CS"/>
</dbReference>